<evidence type="ECO:0000313" key="2">
    <source>
        <dbReference type="EMBL" id="JAD47477.1"/>
    </source>
</evidence>
<organism evidence="2">
    <name type="scientific">Arundo donax</name>
    <name type="common">Giant reed</name>
    <name type="synonym">Donax arundinaceus</name>
    <dbReference type="NCBI Taxonomy" id="35708"/>
    <lineage>
        <taxon>Eukaryota</taxon>
        <taxon>Viridiplantae</taxon>
        <taxon>Streptophyta</taxon>
        <taxon>Embryophyta</taxon>
        <taxon>Tracheophyta</taxon>
        <taxon>Spermatophyta</taxon>
        <taxon>Magnoliopsida</taxon>
        <taxon>Liliopsida</taxon>
        <taxon>Poales</taxon>
        <taxon>Poaceae</taxon>
        <taxon>PACMAD clade</taxon>
        <taxon>Arundinoideae</taxon>
        <taxon>Arundineae</taxon>
        <taxon>Arundo</taxon>
    </lineage>
</organism>
<protein>
    <submittedName>
        <fullName evidence="2">Uncharacterized protein</fullName>
    </submittedName>
</protein>
<evidence type="ECO:0000256" key="1">
    <source>
        <dbReference type="SAM" id="MobiDB-lite"/>
    </source>
</evidence>
<feature type="region of interest" description="Disordered" evidence="1">
    <location>
        <begin position="1"/>
        <end position="32"/>
    </location>
</feature>
<dbReference type="AlphaFoldDB" id="A0A0A9AK62"/>
<sequence length="32" mass="3462">MGLEEECKQHAEAGEHTANRVPPGSSIVRPCK</sequence>
<reference evidence="2" key="1">
    <citation type="submission" date="2014-09" db="EMBL/GenBank/DDBJ databases">
        <authorList>
            <person name="Magalhaes I.L.F."/>
            <person name="Oliveira U."/>
            <person name="Santos F.R."/>
            <person name="Vidigal T.H.D.A."/>
            <person name="Brescovit A.D."/>
            <person name="Santos A.J."/>
        </authorList>
    </citation>
    <scope>NUCLEOTIDE SEQUENCE</scope>
    <source>
        <tissue evidence="2">Shoot tissue taken approximately 20 cm above the soil surface</tissue>
    </source>
</reference>
<accession>A0A0A9AK62</accession>
<dbReference type="EMBL" id="GBRH01250418">
    <property type="protein sequence ID" value="JAD47477.1"/>
    <property type="molecule type" value="Transcribed_RNA"/>
</dbReference>
<feature type="compositionally biased region" description="Basic and acidic residues" evidence="1">
    <location>
        <begin position="1"/>
        <end position="18"/>
    </location>
</feature>
<reference evidence="2" key="2">
    <citation type="journal article" date="2015" name="Data Brief">
        <title>Shoot transcriptome of the giant reed, Arundo donax.</title>
        <authorList>
            <person name="Barrero R.A."/>
            <person name="Guerrero F.D."/>
            <person name="Moolhuijzen P."/>
            <person name="Goolsby J.A."/>
            <person name="Tidwell J."/>
            <person name="Bellgard S.E."/>
            <person name="Bellgard M.I."/>
        </authorList>
    </citation>
    <scope>NUCLEOTIDE SEQUENCE</scope>
    <source>
        <tissue evidence="2">Shoot tissue taken approximately 20 cm above the soil surface</tissue>
    </source>
</reference>
<name>A0A0A9AK62_ARUDO</name>
<proteinExistence type="predicted"/>